<evidence type="ECO:0000256" key="9">
    <source>
        <dbReference type="ARBA" id="ARBA00022516"/>
    </source>
</evidence>
<feature type="transmembrane region" description="Helical" evidence="25">
    <location>
        <begin position="338"/>
        <end position="361"/>
    </location>
</feature>
<feature type="region of interest" description="Disordered" evidence="24">
    <location>
        <begin position="1"/>
        <end position="61"/>
    </location>
</feature>
<evidence type="ECO:0000256" key="3">
    <source>
        <dbReference type="ARBA" id="ARBA00005119"/>
    </source>
</evidence>
<keyword evidence="8" id="KW-1003">Cell membrane</keyword>
<keyword evidence="14" id="KW-0443">Lipid metabolism</keyword>
<comment type="pathway">
    <text evidence="4">Lipid metabolism.</text>
</comment>
<keyword evidence="10" id="KW-0808">Transferase</keyword>
<evidence type="ECO:0000256" key="8">
    <source>
        <dbReference type="ARBA" id="ARBA00022475"/>
    </source>
</evidence>
<evidence type="ECO:0000256" key="18">
    <source>
        <dbReference type="ARBA" id="ARBA00029893"/>
    </source>
</evidence>
<gene>
    <name evidence="26" type="ORF">HXK26_00840</name>
</gene>
<dbReference type="EMBL" id="JABZGW010000014">
    <property type="protein sequence ID" value="MBF4807232.1"/>
    <property type="molecule type" value="Genomic_DNA"/>
</dbReference>
<keyword evidence="17" id="KW-1208">Phospholipid metabolism</keyword>
<evidence type="ECO:0000256" key="13">
    <source>
        <dbReference type="ARBA" id="ARBA00022989"/>
    </source>
</evidence>
<comment type="caution">
    <text evidence="26">The sequence shown here is derived from an EMBL/GenBank/DDBJ whole genome shotgun (WGS) entry which is preliminary data.</text>
</comment>
<comment type="similarity">
    <text evidence="5">Belongs to the CDS family.</text>
</comment>
<comment type="subcellular location">
    <subcellularLocation>
        <location evidence="2">Cell membrane</location>
        <topology evidence="2">Multi-pass membrane protein</topology>
    </subcellularLocation>
</comment>
<keyword evidence="13 25" id="KW-1133">Transmembrane helix</keyword>
<feature type="compositionally biased region" description="Low complexity" evidence="24">
    <location>
        <begin position="18"/>
        <end position="46"/>
    </location>
</feature>
<dbReference type="GO" id="GO:0004605">
    <property type="term" value="F:phosphatidate cytidylyltransferase activity"/>
    <property type="evidence" value="ECO:0007669"/>
    <property type="project" value="UniProtKB-EC"/>
</dbReference>
<evidence type="ECO:0000256" key="10">
    <source>
        <dbReference type="ARBA" id="ARBA00022679"/>
    </source>
</evidence>
<keyword evidence="16" id="KW-0594">Phospholipid biosynthesis</keyword>
<keyword evidence="11 25" id="KW-0812">Transmembrane</keyword>
<dbReference type="Proteomes" id="UP000698335">
    <property type="component" value="Unassembled WGS sequence"/>
</dbReference>
<sequence length="362" mass="39525">MMAEKKQPKNILSQGSNAAEAAEAAETSKTTEATETSKTAETVEATHQFSEQPAGLDKQIDKLENRRSKKEPLRAEGNLFGQRVRVLTEKLLTRSLSGAIYAITVLACLYVGHDATTVLIAATGWVCCSEFFHICRLGGRMPNEPLGLTFAVVFPVLARFGFYGMFSSLLILLILCGAWYVLTPRANLADVAVTCFGPIYTSLAYSTIVMLRSYEPSFSVPWLTLAVMVSVWANDSFAFLIGSKFGKHKMAPRISPHKSWEGFYGGLIGSVLVWVLISTLSPTFHMPIWWGVVAGLFEGIFAVVGDLFESRIKRGVGIKDSGSIMPGHGGLLDRSDSMIFGSVAALLFLNFSFYFLGAFLLV</sequence>
<evidence type="ECO:0000256" key="2">
    <source>
        <dbReference type="ARBA" id="ARBA00004651"/>
    </source>
</evidence>
<evidence type="ECO:0000256" key="19">
    <source>
        <dbReference type="ARBA" id="ARBA00031825"/>
    </source>
</evidence>
<evidence type="ECO:0000313" key="27">
    <source>
        <dbReference type="Proteomes" id="UP000698335"/>
    </source>
</evidence>
<feature type="transmembrane region" description="Helical" evidence="25">
    <location>
        <begin position="91"/>
        <end position="112"/>
    </location>
</feature>
<feature type="transmembrane region" description="Helical" evidence="25">
    <location>
        <begin position="262"/>
        <end position="282"/>
    </location>
</feature>
<evidence type="ECO:0000256" key="23">
    <source>
        <dbReference type="ARBA" id="ARBA00033406"/>
    </source>
</evidence>
<evidence type="ECO:0000256" key="21">
    <source>
        <dbReference type="ARBA" id="ARBA00032396"/>
    </source>
</evidence>
<keyword evidence="12 26" id="KW-0548">Nucleotidyltransferase</keyword>
<evidence type="ECO:0000256" key="15">
    <source>
        <dbReference type="ARBA" id="ARBA00023136"/>
    </source>
</evidence>
<keyword evidence="15 25" id="KW-0472">Membrane</keyword>
<comment type="pathway">
    <text evidence="3">Phospholipid metabolism; CDP-diacylglycerol biosynthesis; CDP-diacylglycerol from sn-glycerol 3-phosphate: step 3/3.</text>
</comment>
<comment type="catalytic activity">
    <reaction evidence="1">
        <text>a 1,2-diacyl-sn-glycero-3-phosphate + CTP + H(+) = a CDP-1,2-diacyl-sn-glycerol + diphosphate</text>
        <dbReference type="Rhea" id="RHEA:16229"/>
        <dbReference type="ChEBI" id="CHEBI:15378"/>
        <dbReference type="ChEBI" id="CHEBI:33019"/>
        <dbReference type="ChEBI" id="CHEBI:37563"/>
        <dbReference type="ChEBI" id="CHEBI:58332"/>
        <dbReference type="ChEBI" id="CHEBI:58608"/>
        <dbReference type="EC" id="2.7.7.41"/>
    </reaction>
</comment>
<dbReference type="GO" id="GO:0005886">
    <property type="term" value="C:plasma membrane"/>
    <property type="evidence" value="ECO:0007669"/>
    <property type="project" value="UniProtKB-SubCell"/>
</dbReference>
<dbReference type="PANTHER" id="PTHR46382">
    <property type="entry name" value="PHOSPHATIDATE CYTIDYLYLTRANSFERASE"/>
    <property type="match status" value="1"/>
</dbReference>
<dbReference type="GO" id="GO:0016024">
    <property type="term" value="P:CDP-diacylglycerol biosynthetic process"/>
    <property type="evidence" value="ECO:0007669"/>
    <property type="project" value="TreeGrafter"/>
</dbReference>
<evidence type="ECO:0000256" key="25">
    <source>
        <dbReference type="SAM" id="Phobius"/>
    </source>
</evidence>
<proteinExistence type="inferred from homology"/>
<evidence type="ECO:0000256" key="7">
    <source>
        <dbReference type="ARBA" id="ARBA00019373"/>
    </source>
</evidence>
<feature type="transmembrane region" description="Helical" evidence="25">
    <location>
        <begin position="160"/>
        <end position="182"/>
    </location>
</feature>
<feature type="transmembrane region" description="Helical" evidence="25">
    <location>
        <begin position="220"/>
        <end position="241"/>
    </location>
</feature>
<evidence type="ECO:0000256" key="1">
    <source>
        <dbReference type="ARBA" id="ARBA00001698"/>
    </source>
</evidence>
<accession>A0A930YSP9</accession>
<evidence type="ECO:0000256" key="20">
    <source>
        <dbReference type="ARBA" id="ARBA00032253"/>
    </source>
</evidence>
<protein>
    <recommendedName>
        <fullName evidence="7">Phosphatidate cytidylyltransferase</fullName>
        <ecNumber evidence="6">2.7.7.41</ecNumber>
    </recommendedName>
    <alternativeName>
        <fullName evidence="20">CDP-DAG synthase</fullName>
    </alternativeName>
    <alternativeName>
        <fullName evidence="22">CDP-DG synthase</fullName>
    </alternativeName>
    <alternativeName>
        <fullName evidence="18">CDP-diacylglycerol synthase</fullName>
    </alternativeName>
    <alternativeName>
        <fullName evidence="21">CDP-diglyceride pyrophosphorylase</fullName>
    </alternativeName>
    <alternativeName>
        <fullName evidence="23">CDP-diglyceride synthase</fullName>
    </alternativeName>
    <alternativeName>
        <fullName evidence="19">CTP:phosphatidate cytidylyltransferase</fullName>
    </alternativeName>
</protein>
<dbReference type="AlphaFoldDB" id="A0A930YSP9"/>
<evidence type="ECO:0000256" key="5">
    <source>
        <dbReference type="ARBA" id="ARBA00010185"/>
    </source>
</evidence>
<dbReference type="Pfam" id="PF01148">
    <property type="entry name" value="CTP_transf_1"/>
    <property type="match status" value="1"/>
</dbReference>
<reference evidence="26" key="1">
    <citation type="submission" date="2020-04" db="EMBL/GenBank/DDBJ databases">
        <title>Deep metagenomics examines the oral microbiome during advanced dental caries in children, revealing novel taxa and co-occurrences with host molecules.</title>
        <authorList>
            <person name="Baker J.L."/>
            <person name="Morton J.T."/>
            <person name="Dinis M."/>
            <person name="Alvarez R."/>
            <person name="Tran N.C."/>
            <person name="Knight R."/>
            <person name="Edlund A."/>
        </authorList>
    </citation>
    <scope>NUCLEOTIDE SEQUENCE</scope>
    <source>
        <strain evidence="26">JCVI_38_bin.5</strain>
    </source>
</reference>
<evidence type="ECO:0000256" key="22">
    <source>
        <dbReference type="ARBA" id="ARBA00032743"/>
    </source>
</evidence>
<evidence type="ECO:0000256" key="6">
    <source>
        <dbReference type="ARBA" id="ARBA00012487"/>
    </source>
</evidence>
<name>A0A930YSP9_9ACTN</name>
<evidence type="ECO:0000256" key="14">
    <source>
        <dbReference type="ARBA" id="ARBA00023098"/>
    </source>
</evidence>
<evidence type="ECO:0000256" key="11">
    <source>
        <dbReference type="ARBA" id="ARBA00022692"/>
    </source>
</evidence>
<evidence type="ECO:0000256" key="12">
    <source>
        <dbReference type="ARBA" id="ARBA00022695"/>
    </source>
</evidence>
<dbReference type="EC" id="2.7.7.41" evidence="6"/>
<keyword evidence="9" id="KW-0444">Lipid biosynthesis</keyword>
<evidence type="ECO:0000256" key="16">
    <source>
        <dbReference type="ARBA" id="ARBA00023209"/>
    </source>
</evidence>
<evidence type="ECO:0000256" key="4">
    <source>
        <dbReference type="ARBA" id="ARBA00005189"/>
    </source>
</evidence>
<feature type="transmembrane region" description="Helical" evidence="25">
    <location>
        <begin position="288"/>
        <end position="308"/>
    </location>
</feature>
<evidence type="ECO:0000256" key="24">
    <source>
        <dbReference type="SAM" id="MobiDB-lite"/>
    </source>
</evidence>
<organism evidence="26 27">
    <name type="scientific">Lancefieldella rimae</name>
    <dbReference type="NCBI Taxonomy" id="1383"/>
    <lineage>
        <taxon>Bacteria</taxon>
        <taxon>Bacillati</taxon>
        <taxon>Actinomycetota</taxon>
        <taxon>Coriobacteriia</taxon>
        <taxon>Coriobacteriales</taxon>
        <taxon>Atopobiaceae</taxon>
        <taxon>Lancefieldella</taxon>
    </lineage>
</organism>
<dbReference type="PANTHER" id="PTHR46382:SF1">
    <property type="entry name" value="PHOSPHATIDATE CYTIDYLYLTRANSFERASE"/>
    <property type="match status" value="1"/>
</dbReference>
<evidence type="ECO:0000256" key="17">
    <source>
        <dbReference type="ARBA" id="ARBA00023264"/>
    </source>
</evidence>
<evidence type="ECO:0000313" key="26">
    <source>
        <dbReference type="EMBL" id="MBF4807232.1"/>
    </source>
</evidence>